<dbReference type="PANTHER" id="PTHR12778">
    <property type="entry name" value="SOLUTE CARRIER FAMILY 33 ACETYL-COA TRANSPORTER -RELATED"/>
    <property type="match status" value="1"/>
</dbReference>
<dbReference type="Pfam" id="PF13000">
    <property type="entry name" value="Acatn"/>
    <property type="match status" value="2"/>
</dbReference>
<dbReference type="EMBL" id="OB661166">
    <property type="protein sequence ID" value="CAD7227508.1"/>
    <property type="molecule type" value="Genomic_DNA"/>
</dbReference>
<feature type="transmembrane region" description="Helical" evidence="6">
    <location>
        <begin position="129"/>
        <end position="149"/>
    </location>
</feature>
<sequence length="596" mass="66646">MSQYAQSQYNKASDQSRSVRIDMETRRRGPLSVGDNRDGRATSESASDRLGYVETSSPLVDGIPGSEDSDMKKQQERHLEPCIREDRGNIALLMFLYILQGVPLGLAASIPLILIQKGASYKQQAEFSFVYWPFSIKLLWAPIVDSLFLPSMGRRKTWLIPTQYLLGVSMLFLSFSVEELLQGPDGRGSPQVGILTMAFFFLNFLAATQDIAVDGWALTMLKRRNVGYASTCNSVGQTTGYFLGYVLLMALESTEFCNTYLRSEPSSKGLVTLAGFLYFWGWVFLGTTTLVWIMKAEKAARDPHSPTHSWEEAEGHTDEGHHDLDIMETYHLLWKIIRLPAVKTTVIFLLTTKMGFAAADSVTGLKLVEAGVPRDRLALMAVPLIPFQIILPLVVSRYTNGPEPMKLYIWGMPKRLLFGLGFAVLVWVTPSFNQGEGHFPLYYYAGILVIYAAHQVFLYSMFVSAMALFARVSDPLVGGTYMTLLNTVFNLGGNWCSTLMLWMVDSLTWRECRRRSEGTDADADSVVNLSCSGKKDDTDCVRGGGSCVVTLDGYYIESILCVIVGVVWFYGWGKQTAHRMQSLPLSAWKVKKNQKR</sequence>
<feature type="transmembrane region" description="Helical" evidence="6">
    <location>
        <begin position="554"/>
        <end position="572"/>
    </location>
</feature>
<dbReference type="SUPFAM" id="SSF103473">
    <property type="entry name" value="MFS general substrate transporter"/>
    <property type="match status" value="1"/>
</dbReference>
<feature type="transmembrane region" description="Helical" evidence="6">
    <location>
        <begin position="407"/>
        <end position="429"/>
    </location>
</feature>
<dbReference type="GO" id="GO:0016020">
    <property type="term" value="C:membrane"/>
    <property type="evidence" value="ECO:0007669"/>
    <property type="project" value="UniProtKB-SubCell"/>
</dbReference>
<feature type="transmembrane region" description="Helical" evidence="6">
    <location>
        <begin position="189"/>
        <end position="207"/>
    </location>
</feature>
<dbReference type="OrthoDB" id="6415790at2759"/>
<feature type="region of interest" description="Disordered" evidence="5">
    <location>
        <begin position="1"/>
        <end position="49"/>
    </location>
</feature>
<dbReference type="GO" id="GO:0008521">
    <property type="term" value="F:acetyl-CoA transmembrane transporter activity"/>
    <property type="evidence" value="ECO:0007669"/>
    <property type="project" value="InterPro"/>
</dbReference>
<gene>
    <name evidence="7" type="ORF">CTOB1V02_LOCUS5414</name>
</gene>
<dbReference type="GO" id="GO:0035348">
    <property type="term" value="P:acetyl-CoA transmembrane transport"/>
    <property type="evidence" value="ECO:0007669"/>
    <property type="project" value="InterPro"/>
</dbReference>
<feature type="transmembrane region" description="Helical" evidence="6">
    <location>
        <begin position="336"/>
        <end position="357"/>
    </location>
</feature>
<reference evidence="7" key="1">
    <citation type="submission" date="2020-11" db="EMBL/GenBank/DDBJ databases">
        <authorList>
            <person name="Tran Van P."/>
        </authorList>
    </citation>
    <scope>NUCLEOTIDE SEQUENCE</scope>
</reference>
<dbReference type="InterPro" id="IPR036259">
    <property type="entry name" value="MFS_trans_sf"/>
</dbReference>
<evidence type="ECO:0000256" key="3">
    <source>
        <dbReference type="ARBA" id="ARBA00022989"/>
    </source>
</evidence>
<feature type="compositionally biased region" description="Polar residues" evidence="5">
    <location>
        <begin position="1"/>
        <end position="16"/>
    </location>
</feature>
<protein>
    <submittedName>
        <fullName evidence="7">Uncharacterized protein</fullName>
    </submittedName>
</protein>
<evidence type="ECO:0000256" key="6">
    <source>
        <dbReference type="SAM" id="Phobius"/>
    </source>
</evidence>
<feature type="compositionally biased region" description="Basic and acidic residues" evidence="5">
    <location>
        <begin position="17"/>
        <end position="27"/>
    </location>
</feature>
<proteinExistence type="predicted"/>
<keyword evidence="4 6" id="KW-0472">Membrane</keyword>
<dbReference type="AlphaFoldDB" id="A0A7R8WBS8"/>
<feature type="transmembrane region" description="Helical" evidence="6">
    <location>
        <begin position="481"/>
        <end position="504"/>
    </location>
</feature>
<evidence type="ECO:0000256" key="2">
    <source>
        <dbReference type="ARBA" id="ARBA00022692"/>
    </source>
</evidence>
<evidence type="ECO:0000313" key="7">
    <source>
        <dbReference type="EMBL" id="CAD7227508.1"/>
    </source>
</evidence>
<dbReference type="InterPro" id="IPR024371">
    <property type="entry name" value="AcetylCoA_trans_1-like"/>
</dbReference>
<name>A0A7R8WBS8_9CRUS</name>
<evidence type="ECO:0000256" key="1">
    <source>
        <dbReference type="ARBA" id="ARBA00004141"/>
    </source>
</evidence>
<feature type="transmembrane region" description="Helical" evidence="6">
    <location>
        <begin position="377"/>
        <end position="395"/>
    </location>
</feature>
<dbReference type="Gene3D" id="1.20.1250.20">
    <property type="entry name" value="MFS general substrate transporter like domains"/>
    <property type="match status" value="1"/>
</dbReference>
<feature type="transmembrane region" description="Helical" evidence="6">
    <location>
        <begin position="90"/>
        <end position="114"/>
    </location>
</feature>
<feature type="transmembrane region" description="Helical" evidence="6">
    <location>
        <begin position="441"/>
        <end position="469"/>
    </location>
</feature>
<feature type="transmembrane region" description="Helical" evidence="6">
    <location>
        <begin position="228"/>
        <end position="250"/>
    </location>
</feature>
<dbReference type="InterPro" id="IPR004752">
    <property type="entry name" value="AmpG_permease/AT-1"/>
</dbReference>
<feature type="transmembrane region" description="Helical" evidence="6">
    <location>
        <begin position="158"/>
        <end position="177"/>
    </location>
</feature>
<feature type="transmembrane region" description="Helical" evidence="6">
    <location>
        <begin position="270"/>
        <end position="293"/>
    </location>
</feature>
<comment type="subcellular location">
    <subcellularLocation>
        <location evidence="1">Membrane</location>
        <topology evidence="1">Multi-pass membrane protein</topology>
    </subcellularLocation>
</comment>
<accession>A0A7R8WBS8</accession>
<evidence type="ECO:0000256" key="5">
    <source>
        <dbReference type="SAM" id="MobiDB-lite"/>
    </source>
</evidence>
<dbReference type="PANTHER" id="PTHR12778:SF9">
    <property type="entry name" value="ACETYL-COENZYME A TRANSPORTER 1"/>
    <property type="match status" value="1"/>
</dbReference>
<organism evidence="7">
    <name type="scientific">Cyprideis torosa</name>
    <dbReference type="NCBI Taxonomy" id="163714"/>
    <lineage>
        <taxon>Eukaryota</taxon>
        <taxon>Metazoa</taxon>
        <taxon>Ecdysozoa</taxon>
        <taxon>Arthropoda</taxon>
        <taxon>Crustacea</taxon>
        <taxon>Oligostraca</taxon>
        <taxon>Ostracoda</taxon>
        <taxon>Podocopa</taxon>
        <taxon>Podocopida</taxon>
        <taxon>Cytherocopina</taxon>
        <taxon>Cytheroidea</taxon>
        <taxon>Cytherideidae</taxon>
        <taxon>Cyprideis</taxon>
    </lineage>
</organism>
<evidence type="ECO:0000256" key="4">
    <source>
        <dbReference type="ARBA" id="ARBA00023136"/>
    </source>
</evidence>
<keyword evidence="2 6" id="KW-0812">Transmembrane</keyword>
<keyword evidence="3 6" id="KW-1133">Transmembrane helix</keyword>